<dbReference type="Gene3D" id="3.40.50.2300">
    <property type="match status" value="1"/>
</dbReference>
<evidence type="ECO:0000259" key="5">
    <source>
        <dbReference type="PROSITE" id="PS50110"/>
    </source>
</evidence>
<dbReference type="AlphaFoldDB" id="A0A7G8BEC4"/>
<dbReference type="InterPro" id="IPR039420">
    <property type="entry name" value="WalR-like"/>
</dbReference>
<evidence type="ECO:0000256" key="1">
    <source>
        <dbReference type="ARBA" id="ARBA00023015"/>
    </source>
</evidence>
<proteinExistence type="predicted"/>
<dbReference type="PANTHER" id="PTHR43214">
    <property type="entry name" value="TWO-COMPONENT RESPONSE REGULATOR"/>
    <property type="match status" value="1"/>
</dbReference>
<evidence type="ECO:0000256" key="4">
    <source>
        <dbReference type="PROSITE-ProRule" id="PRU00169"/>
    </source>
</evidence>
<sequence length="131" mass="14142">MGKIRVLLADDHEAILDRVRAVLGEEFDIVGTVNNGRDALGEVRRLDPDVLVLDISMPGLNGLQTANELKLAQNRTKVVFLTVHEDPDFVAAAFSAGASAYVVKSDVTTDLVPAIRDVLDGHKYISQSISS</sequence>
<feature type="modified residue" description="4-aspartylphosphate" evidence="4">
    <location>
        <position position="54"/>
    </location>
</feature>
<evidence type="ECO:0000256" key="3">
    <source>
        <dbReference type="ARBA" id="ARBA00023163"/>
    </source>
</evidence>
<keyword evidence="4" id="KW-0597">Phosphoprotein</keyword>
<dbReference type="KEGG" id="adin:H7849_17480"/>
<feature type="domain" description="Response regulatory" evidence="5">
    <location>
        <begin position="5"/>
        <end position="119"/>
    </location>
</feature>
<dbReference type="CDD" id="cd17535">
    <property type="entry name" value="REC_NarL-like"/>
    <property type="match status" value="1"/>
</dbReference>
<keyword evidence="2" id="KW-0238">DNA-binding</keyword>
<dbReference type="SUPFAM" id="SSF52172">
    <property type="entry name" value="CheY-like"/>
    <property type="match status" value="1"/>
</dbReference>
<dbReference type="EMBL" id="CP060394">
    <property type="protein sequence ID" value="QNI30894.1"/>
    <property type="molecule type" value="Genomic_DNA"/>
</dbReference>
<protein>
    <submittedName>
        <fullName evidence="6">Response regulator transcription factor</fullName>
    </submittedName>
</protein>
<gene>
    <name evidence="6" type="ORF">H7849_17480</name>
</gene>
<dbReference type="InterPro" id="IPR058245">
    <property type="entry name" value="NreC/VraR/RcsB-like_REC"/>
</dbReference>
<dbReference type="RefSeq" id="WP_186741094.1">
    <property type="nucleotide sequence ID" value="NZ_CP060394.1"/>
</dbReference>
<dbReference type="PROSITE" id="PS50110">
    <property type="entry name" value="RESPONSE_REGULATORY"/>
    <property type="match status" value="1"/>
</dbReference>
<dbReference type="SMART" id="SM00448">
    <property type="entry name" value="REC"/>
    <property type="match status" value="1"/>
</dbReference>
<dbReference type="InterPro" id="IPR011006">
    <property type="entry name" value="CheY-like_superfamily"/>
</dbReference>
<organism evidence="6 7">
    <name type="scientific">Alloacidobacterium dinghuense</name>
    <dbReference type="NCBI Taxonomy" id="2763107"/>
    <lineage>
        <taxon>Bacteria</taxon>
        <taxon>Pseudomonadati</taxon>
        <taxon>Acidobacteriota</taxon>
        <taxon>Terriglobia</taxon>
        <taxon>Terriglobales</taxon>
        <taxon>Acidobacteriaceae</taxon>
        <taxon>Alloacidobacterium</taxon>
    </lineage>
</organism>
<dbReference type="GO" id="GO:0003677">
    <property type="term" value="F:DNA binding"/>
    <property type="evidence" value="ECO:0007669"/>
    <property type="project" value="UniProtKB-KW"/>
</dbReference>
<evidence type="ECO:0000313" key="6">
    <source>
        <dbReference type="EMBL" id="QNI30894.1"/>
    </source>
</evidence>
<keyword evidence="3" id="KW-0804">Transcription</keyword>
<reference evidence="6 7" key="1">
    <citation type="submission" date="2020-08" db="EMBL/GenBank/DDBJ databases">
        <title>Edaphobacter telluris sp. nov. and Acidobacterium dinghuensis sp. nov., two acidobacteria isolated from forest soil.</title>
        <authorList>
            <person name="Fu J."/>
            <person name="Qiu L."/>
        </authorList>
    </citation>
    <scope>NUCLEOTIDE SEQUENCE [LARGE SCALE GENOMIC DNA]</scope>
    <source>
        <strain evidence="6">4Y35</strain>
    </source>
</reference>
<keyword evidence="1" id="KW-0805">Transcription regulation</keyword>
<keyword evidence="7" id="KW-1185">Reference proteome</keyword>
<dbReference type="PANTHER" id="PTHR43214:SF41">
    <property type="entry name" value="NITRATE_NITRITE RESPONSE REGULATOR PROTEIN NARP"/>
    <property type="match status" value="1"/>
</dbReference>
<evidence type="ECO:0000256" key="2">
    <source>
        <dbReference type="ARBA" id="ARBA00023125"/>
    </source>
</evidence>
<dbReference type="InterPro" id="IPR001789">
    <property type="entry name" value="Sig_transdc_resp-reg_receiver"/>
</dbReference>
<dbReference type="Proteomes" id="UP000515312">
    <property type="component" value="Chromosome"/>
</dbReference>
<accession>A0A7G8BEC4</accession>
<dbReference type="Pfam" id="PF00072">
    <property type="entry name" value="Response_reg"/>
    <property type="match status" value="1"/>
</dbReference>
<dbReference type="GO" id="GO:0000160">
    <property type="term" value="P:phosphorelay signal transduction system"/>
    <property type="evidence" value="ECO:0007669"/>
    <property type="project" value="InterPro"/>
</dbReference>
<name>A0A7G8BEC4_9BACT</name>
<evidence type="ECO:0000313" key="7">
    <source>
        <dbReference type="Proteomes" id="UP000515312"/>
    </source>
</evidence>